<keyword evidence="5" id="KW-1185">Reference proteome</keyword>
<evidence type="ECO:0000256" key="1">
    <source>
        <dbReference type="PIRSR" id="PIRSR037031-50"/>
    </source>
</evidence>
<dbReference type="Proteomes" id="UP000249720">
    <property type="component" value="Unassembled WGS sequence"/>
</dbReference>
<dbReference type="InterPro" id="IPR005243">
    <property type="entry name" value="THIRX-like_proc"/>
</dbReference>
<dbReference type="InterPro" id="IPR036249">
    <property type="entry name" value="Thioredoxin-like_sf"/>
</dbReference>
<feature type="active site" description="Nucleophile" evidence="1">
    <location>
        <position position="12"/>
    </location>
</feature>
<evidence type="ECO:0000259" key="3">
    <source>
        <dbReference type="Pfam" id="PF13192"/>
    </source>
</evidence>
<accession>A0A2W7RJ15</accession>
<organism evidence="4 5">
    <name type="scientific">Hydrotalea sandarakina</name>
    <dbReference type="NCBI Taxonomy" id="1004304"/>
    <lineage>
        <taxon>Bacteria</taxon>
        <taxon>Pseudomonadati</taxon>
        <taxon>Bacteroidota</taxon>
        <taxon>Chitinophagia</taxon>
        <taxon>Chitinophagales</taxon>
        <taxon>Chitinophagaceae</taxon>
        <taxon>Hydrotalea</taxon>
    </lineage>
</organism>
<dbReference type="PIRSF" id="PIRSF037031">
    <property type="entry name" value="Redox_disulphide_2"/>
    <property type="match status" value="1"/>
</dbReference>
<gene>
    <name evidence="4" type="ORF">LX80_02337</name>
</gene>
<feature type="disulfide bond" description="Redox-active" evidence="2">
    <location>
        <begin position="12"/>
        <end position="15"/>
    </location>
</feature>
<evidence type="ECO:0000313" key="4">
    <source>
        <dbReference type="EMBL" id="PZX60853.1"/>
    </source>
</evidence>
<sequence length="79" mass="8851">MKTNIKVLGPGCPKCKTTYNNVLEAIKQTGIDAEVQKIEDIETMMQYNVLTTPVLMINEVTVVKGRVADINEIKQLLMQ</sequence>
<protein>
    <submittedName>
        <fullName evidence="4">Small redox-active disulfide protein 2</fullName>
    </submittedName>
</protein>
<proteinExistence type="predicted"/>
<dbReference type="NCBIfam" id="TIGR00412">
    <property type="entry name" value="redox_disulf_2"/>
    <property type="match status" value="1"/>
</dbReference>
<name>A0A2W7RJ15_9BACT</name>
<feature type="domain" description="Thioredoxin-like fold" evidence="3">
    <location>
        <begin position="4"/>
        <end position="77"/>
    </location>
</feature>
<dbReference type="RefSeq" id="WP_111296666.1">
    <property type="nucleotide sequence ID" value="NZ_QKZV01000008.1"/>
</dbReference>
<feature type="active site" description="Nucleophile" evidence="1">
    <location>
        <position position="15"/>
    </location>
</feature>
<reference evidence="4 5" key="1">
    <citation type="submission" date="2018-06" db="EMBL/GenBank/DDBJ databases">
        <title>Genomic Encyclopedia of Archaeal and Bacterial Type Strains, Phase II (KMG-II): from individual species to whole genera.</title>
        <authorList>
            <person name="Goeker M."/>
        </authorList>
    </citation>
    <scope>NUCLEOTIDE SEQUENCE [LARGE SCALE GENOMIC DNA]</scope>
    <source>
        <strain evidence="4 5">DSM 23241</strain>
    </source>
</reference>
<keyword evidence="2" id="KW-0676">Redox-active center</keyword>
<keyword evidence="2" id="KW-1015">Disulfide bond</keyword>
<comment type="caution">
    <text evidence="4">The sequence shown here is derived from an EMBL/GenBank/DDBJ whole genome shotgun (WGS) entry which is preliminary data.</text>
</comment>
<evidence type="ECO:0000256" key="2">
    <source>
        <dbReference type="PIRSR" id="PIRSR037031-51"/>
    </source>
</evidence>
<evidence type="ECO:0000313" key="5">
    <source>
        <dbReference type="Proteomes" id="UP000249720"/>
    </source>
</evidence>
<dbReference type="EMBL" id="QKZV01000008">
    <property type="protein sequence ID" value="PZX60853.1"/>
    <property type="molecule type" value="Genomic_DNA"/>
</dbReference>
<dbReference type="OrthoDB" id="9800630at2"/>
<dbReference type="PANTHER" id="PTHR36450:SF1">
    <property type="entry name" value="THIOREDOXIN"/>
    <property type="match status" value="1"/>
</dbReference>
<dbReference type="InterPro" id="IPR012336">
    <property type="entry name" value="Thioredoxin-like_fold"/>
</dbReference>
<dbReference type="AlphaFoldDB" id="A0A2W7RJ15"/>
<dbReference type="PANTHER" id="PTHR36450">
    <property type="entry name" value="THIOREDOXIN"/>
    <property type="match status" value="1"/>
</dbReference>
<dbReference type="Pfam" id="PF13192">
    <property type="entry name" value="Thioredoxin_3"/>
    <property type="match status" value="1"/>
</dbReference>
<dbReference type="Gene3D" id="3.40.30.10">
    <property type="entry name" value="Glutaredoxin"/>
    <property type="match status" value="1"/>
</dbReference>
<dbReference type="SUPFAM" id="SSF52833">
    <property type="entry name" value="Thioredoxin-like"/>
    <property type="match status" value="1"/>
</dbReference>